<name>A0A6J5S0D7_9CAUD</name>
<accession>A0A6J5S0D7</accession>
<dbReference type="EMBL" id="LR797306">
    <property type="protein sequence ID" value="CAB4200441.1"/>
    <property type="molecule type" value="Genomic_DNA"/>
</dbReference>
<protein>
    <submittedName>
        <fullName evidence="1">Uncharacterized protein</fullName>
    </submittedName>
</protein>
<proteinExistence type="predicted"/>
<gene>
    <name evidence="1" type="ORF">UFOVP1351_42</name>
</gene>
<sequence length="53" mass="6065">MLSYFVRYRDFIKLNLFVVPPFVAAPVLRMDAYIQAKADQAFDTRLAARVGAK</sequence>
<evidence type="ECO:0000313" key="1">
    <source>
        <dbReference type="EMBL" id="CAB4200441.1"/>
    </source>
</evidence>
<organism evidence="1">
    <name type="scientific">uncultured Caudovirales phage</name>
    <dbReference type="NCBI Taxonomy" id="2100421"/>
    <lineage>
        <taxon>Viruses</taxon>
        <taxon>Duplodnaviria</taxon>
        <taxon>Heunggongvirae</taxon>
        <taxon>Uroviricota</taxon>
        <taxon>Caudoviricetes</taxon>
        <taxon>Peduoviridae</taxon>
        <taxon>Maltschvirus</taxon>
        <taxon>Maltschvirus maltsch</taxon>
    </lineage>
</organism>
<reference evidence="1" key="1">
    <citation type="submission" date="2020-05" db="EMBL/GenBank/DDBJ databases">
        <authorList>
            <person name="Chiriac C."/>
            <person name="Salcher M."/>
            <person name="Ghai R."/>
            <person name="Kavagutti S V."/>
        </authorList>
    </citation>
    <scope>NUCLEOTIDE SEQUENCE</scope>
</reference>